<comment type="caution">
    <text evidence="5">The sequence shown here is derived from an EMBL/GenBank/DDBJ whole genome shotgun (WGS) entry which is preliminary data.</text>
</comment>
<evidence type="ECO:0000256" key="1">
    <source>
        <dbReference type="ARBA" id="ARBA00001957"/>
    </source>
</evidence>
<dbReference type="EMBL" id="JAVRFL010000017">
    <property type="protein sequence ID" value="MDT0530573.1"/>
    <property type="molecule type" value="Genomic_DNA"/>
</dbReference>
<dbReference type="InterPro" id="IPR036736">
    <property type="entry name" value="ACP-like_sf"/>
</dbReference>
<dbReference type="PROSITE" id="PS00455">
    <property type="entry name" value="AMP_BINDING"/>
    <property type="match status" value="1"/>
</dbReference>
<dbReference type="Pfam" id="PF00975">
    <property type="entry name" value="Thioesterase"/>
    <property type="match status" value="1"/>
</dbReference>
<sequence length="906" mass="95783">MTSTERALRLRRRLAGRREVSTPEVGPVATAPVTADNLVAAFDEVAGRHPDRVAVRCDRQALTYRELATASRALAGRIAAVAPSGRPVGVLLPRSARMIVAALAVLRTGAAYLPLDPEAPAARTGTIVGDAAPSLVITTGTLADSLPATAAAVLLDAPDGGGEQPDPPAAPVRPIAPTDRAYVIHTSGTTGRPKGIEVSHANVLRLIGTTQPLFGFGPGDVWTMAHSFAFDFSVWEMWGALLTGGCVVVVAGEVMRDPVALRRLLRAERVTMLSQTPTAFSSLAAQEDEYDDRLPLRWVVFGGEALRFADLRPWVAKYGDAAPELVNMYGITETTVHASYRRILAPDLAGTTSLIGAPLPDLDFLLWDTDDQPVADGRIGQIIVTGAGVALGYLGQPELTAQRFVTVTDAQGRPVRGYRSGDLARRTPSGEYEYHGRDDDQVKIRGYRLELGEVHAALLALPGVRQAAVVPHTAPGTGTRLVAYVVGDGDAGPAEVRSWMEGRLPGYAVPSAFVLVDALPRTANGKLDRAALPDPGSVLTPHVPAGVDDVTRSLLAILAELLPGTEVDPDTDFFRQGGNSLLATRLLAAVRRQFGVVVPLRDFLRAPTVRAVSGAVRRARQAGPGAASRRPVDLLPLGDSAAGRAPVVALPGVFGIAASMARLSTHVRDRPFHALHTRDLLRAQDGTPSAAVAAQACLAELLPVVDPGVHLVGHSLGGAMALHLAHAVRAAGRRVRSITLLDAPSPQHLRQRLSDDQRTRLVAFLSDVALAFPEHTRRWRELSPQSAAGMADTELLRWAASTAAPGLAATIGGLAHAFEDYRTLGRVMAEPAPALAVPALLLVAGLERSTDDGGHTEGWHLVLPDLTETVVATSHEGMLRDPGAATVAEAMTEFQHQQDKTEGNPS</sequence>
<comment type="cofactor">
    <cofactor evidence="1">
        <name>pantetheine 4'-phosphate</name>
        <dbReference type="ChEBI" id="CHEBI:47942"/>
    </cofactor>
</comment>
<dbReference type="InterPro" id="IPR001031">
    <property type="entry name" value="Thioesterase"/>
</dbReference>
<evidence type="ECO:0000313" key="5">
    <source>
        <dbReference type="EMBL" id="MDT0530573.1"/>
    </source>
</evidence>
<dbReference type="NCBIfam" id="TIGR01733">
    <property type="entry name" value="AA-adenyl-dom"/>
    <property type="match status" value="1"/>
</dbReference>
<dbReference type="PANTHER" id="PTHR45527">
    <property type="entry name" value="NONRIBOSOMAL PEPTIDE SYNTHETASE"/>
    <property type="match status" value="1"/>
</dbReference>
<dbReference type="InterPro" id="IPR042099">
    <property type="entry name" value="ANL_N_sf"/>
</dbReference>
<dbReference type="InterPro" id="IPR020806">
    <property type="entry name" value="PKS_PP-bd"/>
</dbReference>
<keyword evidence="2" id="KW-0596">Phosphopantetheine</keyword>
<dbReference type="InterPro" id="IPR000873">
    <property type="entry name" value="AMP-dep_synth/lig_dom"/>
</dbReference>
<dbReference type="PANTHER" id="PTHR45527:SF1">
    <property type="entry name" value="FATTY ACID SYNTHASE"/>
    <property type="match status" value="1"/>
</dbReference>
<dbReference type="InterPro" id="IPR009081">
    <property type="entry name" value="PP-bd_ACP"/>
</dbReference>
<evidence type="ECO:0000256" key="3">
    <source>
        <dbReference type="ARBA" id="ARBA00022553"/>
    </source>
</evidence>
<dbReference type="Gene3D" id="3.40.50.12780">
    <property type="entry name" value="N-terminal domain of ligase-like"/>
    <property type="match status" value="1"/>
</dbReference>
<name>A0ABU2WYK7_9ACTN</name>
<dbReference type="SUPFAM" id="SSF56801">
    <property type="entry name" value="Acetyl-CoA synthetase-like"/>
    <property type="match status" value="1"/>
</dbReference>
<dbReference type="InterPro" id="IPR029058">
    <property type="entry name" value="AB_hydrolase_fold"/>
</dbReference>
<dbReference type="Proteomes" id="UP001180973">
    <property type="component" value="Unassembled WGS sequence"/>
</dbReference>
<dbReference type="SUPFAM" id="SSF47336">
    <property type="entry name" value="ACP-like"/>
    <property type="match status" value="1"/>
</dbReference>
<dbReference type="Pfam" id="PF13193">
    <property type="entry name" value="AMP-binding_C"/>
    <property type="match status" value="1"/>
</dbReference>
<dbReference type="PROSITE" id="PS50075">
    <property type="entry name" value="CARRIER"/>
    <property type="match status" value="1"/>
</dbReference>
<dbReference type="Gene3D" id="1.10.1200.10">
    <property type="entry name" value="ACP-like"/>
    <property type="match status" value="1"/>
</dbReference>
<protein>
    <submittedName>
        <fullName evidence="5">Amino acid adenylation domain-containing protein</fullName>
    </submittedName>
</protein>
<dbReference type="SMART" id="SM00823">
    <property type="entry name" value="PKS_PP"/>
    <property type="match status" value="1"/>
</dbReference>
<dbReference type="Pfam" id="PF00501">
    <property type="entry name" value="AMP-binding"/>
    <property type="match status" value="1"/>
</dbReference>
<dbReference type="Gene3D" id="3.40.50.1820">
    <property type="entry name" value="alpha/beta hydrolase"/>
    <property type="match status" value="1"/>
</dbReference>
<dbReference type="InterPro" id="IPR025110">
    <property type="entry name" value="AMP-bd_C"/>
</dbReference>
<proteinExistence type="predicted"/>
<keyword evidence="3" id="KW-0597">Phosphoprotein</keyword>
<dbReference type="CDD" id="cd17643">
    <property type="entry name" value="A_NRPS_Cytc1-like"/>
    <property type="match status" value="1"/>
</dbReference>
<accession>A0ABU2WYK7</accession>
<dbReference type="InterPro" id="IPR010071">
    <property type="entry name" value="AA_adenyl_dom"/>
</dbReference>
<organism evidence="5 6">
    <name type="scientific">Micromonospora reichwaldensis</name>
    <dbReference type="NCBI Taxonomy" id="3075516"/>
    <lineage>
        <taxon>Bacteria</taxon>
        <taxon>Bacillati</taxon>
        <taxon>Actinomycetota</taxon>
        <taxon>Actinomycetes</taxon>
        <taxon>Micromonosporales</taxon>
        <taxon>Micromonosporaceae</taxon>
        <taxon>Micromonospora</taxon>
    </lineage>
</organism>
<feature type="domain" description="Carrier" evidence="4">
    <location>
        <begin position="545"/>
        <end position="620"/>
    </location>
</feature>
<evidence type="ECO:0000259" key="4">
    <source>
        <dbReference type="PROSITE" id="PS50075"/>
    </source>
</evidence>
<gene>
    <name evidence="5" type="ORF">RM555_16390</name>
</gene>
<evidence type="ECO:0000256" key="2">
    <source>
        <dbReference type="ARBA" id="ARBA00022450"/>
    </source>
</evidence>
<dbReference type="Gene3D" id="3.30.300.30">
    <property type="match status" value="1"/>
</dbReference>
<dbReference type="RefSeq" id="WP_311412558.1">
    <property type="nucleotide sequence ID" value="NZ_JAVRFL010000017.1"/>
</dbReference>
<dbReference type="InterPro" id="IPR045851">
    <property type="entry name" value="AMP-bd_C_sf"/>
</dbReference>
<dbReference type="InterPro" id="IPR020845">
    <property type="entry name" value="AMP-binding_CS"/>
</dbReference>
<evidence type="ECO:0000313" key="6">
    <source>
        <dbReference type="Proteomes" id="UP001180973"/>
    </source>
</evidence>
<dbReference type="Pfam" id="PF00550">
    <property type="entry name" value="PP-binding"/>
    <property type="match status" value="1"/>
</dbReference>
<reference evidence="5" key="1">
    <citation type="submission" date="2023-09" db="EMBL/GenBank/DDBJ databases">
        <title>30 novel species of actinomycetes from the DSMZ collection.</title>
        <authorList>
            <person name="Nouioui I."/>
        </authorList>
    </citation>
    <scope>NUCLEOTIDE SEQUENCE</scope>
    <source>
        <strain evidence="5">DSM 115977</strain>
    </source>
</reference>
<dbReference type="SUPFAM" id="SSF53474">
    <property type="entry name" value="alpha/beta-Hydrolases"/>
    <property type="match status" value="1"/>
</dbReference>
<keyword evidence="6" id="KW-1185">Reference proteome</keyword>